<proteinExistence type="predicted"/>
<dbReference type="Proteomes" id="UP000680805">
    <property type="component" value="Chromosome"/>
</dbReference>
<sequence length="189" mass="21531">MNKENGERRRRMHKRTVECDGYLRDDGLWEVEARLIDTKPFAQQDRYRGQIRPGEPVHDIALRLAVNDDMTIIEAETIMRSTPFPTCIEVEPILQRLVGERIGKGWRALVRQKIGPLETCTHLSELLGPAVTALFQTMSYGKTPEGGGSLDHQRNITERPFFIGGCYSWRTDGPIVAEMFPQFVTKPSC</sequence>
<dbReference type="KEGG" id="bsei:KMZ68_19375"/>
<dbReference type="RefSeq" id="WP_215612780.1">
    <property type="nucleotide sequence ID" value="NZ_CP076135.1"/>
</dbReference>
<evidence type="ECO:0000313" key="2">
    <source>
        <dbReference type="Proteomes" id="UP000680805"/>
    </source>
</evidence>
<dbReference type="AlphaFoldDB" id="A0A975NM76"/>
<name>A0A975NM76_9BRAD</name>
<dbReference type="EMBL" id="CP076135">
    <property type="protein sequence ID" value="QWG17126.1"/>
    <property type="molecule type" value="Genomic_DNA"/>
</dbReference>
<evidence type="ECO:0000313" key="1">
    <source>
        <dbReference type="EMBL" id="QWG17126.1"/>
    </source>
</evidence>
<dbReference type="InterPro" id="IPR021312">
    <property type="entry name" value="DUF2889"/>
</dbReference>
<dbReference type="Pfam" id="PF11136">
    <property type="entry name" value="DUF2889"/>
    <property type="match status" value="1"/>
</dbReference>
<organism evidence="1 2">
    <name type="scientific">Bradyrhizobium sediminis</name>
    <dbReference type="NCBI Taxonomy" id="2840469"/>
    <lineage>
        <taxon>Bacteria</taxon>
        <taxon>Pseudomonadati</taxon>
        <taxon>Pseudomonadota</taxon>
        <taxon>Alphaproteobacteria</taxon>
        <taxon>Hyphomicrobiales</taxon>
        <taxon>Nitrobacteraceae</taxon>
        <taxon>Bradyrhizobium</taxon>
    </lineage>
</organism>
<protein>
    <submittedName>
        <fullName evidence="1">DUF2889 domain-containing protein</fullName>
    </submittedName>
</protein>
<gene>
    <name evidence="1" type="ORF">KMZ68_19375</name>
</gene>
<accession>A0A975NM76</accession>
<reference evidence="1" key="1">
    <citation type="submission" date="2021-06" db="EMBL/GenBank/DDBJ databases">
        <title>Bradyrhizobium sp. S2-11-2 Genome sequencing.</title>
        <authorList>
            <person name="Jin L."/>
        </authorList>
    </citation>
    <scope>NUCLEOTIDE SEQUENCE</scope>
    <source>
        <strain evidence="1">S2-11-2</strain>
    </source>
</reference>